<dbReference type="Pfam" id="PF02171">
    <property type="entry name" value="Piwi"/>
    <property type="match status" value="1"/>
</dbReference>
<dbReference type="Gene3D" id="3.40.50.2300">
    <property type="match status" value="1"/>
</dbReference>
<organism evidence="4 5">
    <name type="scientific">Smittium simulii</name>
    <dbReference type="NCBI Taxonomy" id="133385"/>
    <lineage>
        <taxon>Eukaryota</taxon>
        <taxon>Fungi</taxon>
        <taxon>Fungi incertae sedis</taxon>
        <taxon>Zoopagomycota</taxon>
        <taxon>Kickxellomycotina</taxon>
        <taxon>Harpellomycetes</taxon>
        <taxon>Harpellales</taxon>
        <taxon>Legeriomycetaceae</taxon>
        <taxon>Smittium</taxon>
    </lineage>
</organism>
<gene>
    <name evidence="4" type="ORF">BB561_005642</name>
</gene>
<dbReference type="InterPro" id="IPR032472">
    <property type="entry name" value="ArgoL2"/>
</dbReference>
<dbReference type="Pfam" id="PF08699">
    <property type="entry name" value="ArgoL1"/>
    <property type="match status" value="1"/>
</dbReference>
<keyword evidence="5" id="KW-1185">Reference proteome</keyword>
<feature type="domain" description="PAZ" evidence="2">
    <location>
        <begin position="238"/>
        <end position="355"/>
    </location>
</feature>
<dbReference type="PANTHER" id="PTHR22891">
    <property type="entry name" value="EUKARYOTIC TRANSLATION INITIATION FACTOR 2C"/>
    <property type="match status" value="1"/>
</dbReference>
<dbReference type="GO" id="GO:0003723">
    <property type="term" value="F:RNA binding"/>
    <property type="evidence" value="ECO:0007669"/>
    <property type="project" value="InterPro"/>
</dbReference>
<evidence type="ECO:0000313" key="4">
    <source>
        <dbReference type="EMBL" id="PVU88910.1"/>
    </source>
</evidence>
<dbReference type="InterPro" id="IPR003100">
    <property type="entry name" value="PAZ_dom"/>
</dbReference>
<evidence type="ECO:0000313" key="5">
    <source>
        <dbReference type="Proteomes" id="UP000245383"/>
    </source>
</evidence>
<dbReference type="SMART" id="SM01163">
    <property type="entry name" value="DUF1785"/>
    <property type="match status" value="1"/>
</dbReference>
<dbReference type="Pfam" id="PF16487">
    <property type="entry name" value="ArgoMid"/>
    <property type="match status" value="1"/>
</dbReference>
<evidence type="ECO:0000256" key="1">
    <source>
        <dbReference type="RuleBase" id="RU361178"/>
    </source>
</evidence>
<dbReference type="OrthoDB" id="10252740at2759"/>
<dbReference type="InterPro" id="IPR012337">
    <property type="entry name" value="RNaseH-like_sf"/>
</dbReference>
<dbReference type="Gene3D" id="2.170.260.10">
    <property type="entry name" value="paz domain"/>
    <property type="match status" value="1"/>
</dbReference>
<evidence type="ECO:0008006" key="6">
    <source>
        <dbReference type="Google" id="ProtNLM"/>
    </source>
</evidence>
<reference evidence="4 5" key="1">
    <citation type="journal article" date="2018" name="MBio">
        <title>Comparative Genomics Reveals the Core Gene Toolbox for the Fungus-Insect Symbiosis.</title>
        <authorList>
            <person name="Wang Y."/>
            <person name="Stata M."/>
            <person name="Wang W."/>
            <person name="Stajich J.E."/>
            <person name="White M.M."/>
            <person name="Moncalvo J.M."/>
        </authorList>
    </citation>
    <scope>NUCLEOTIDE SEQUENCE [LARGE SCALE GENOMIC DNA]</scope>
    <source>
        <strain evidence="4 5">SWE-8-4</strain>
    </source>
</reference>
<dbReference type="Pfam" id="PF16486">
    <property type="entry name" value="ArgoN"/>
    <property type="match status" value="1"/>
</dbReference>
<dbReference type="EMBL" id="MBFR01000351">
    <property type="protein sequence ID" value="PVU88910.1"/>
    <property type="molecule type" value="Genomic_DNA"/>
</dbReference>
<dbReference type="InterPro" id="IPR036085">
    <property type="entry name" value="PAZ_dom_sf"/>
</dbReference>
<dbReference type="STRING" id="133385.A0A2T9Y9B1"/>
<name>A0A2T9Y9B1_9FUNG</name>
<dbReference type="Proteomes" id="UP000245383">
    <property type="component" value="Unassembled WGS sequence"/>
</dbReference>
<evidence type="ECO:0000259" key="2">
    <source>
        <dbReference type="PROSITE" id="PS50821"/>
    </source>
</evidence>
<evidence type="ECO:0000259" key="3">
    <source>
        <dbReference type="PROSITE" id="PS50822"/>
    </source>
</evidence>
<sequence>MDSDTIKPAPPQVELAKRAGFGKAGRRVQIITNFYEVQTFFNQIAYQYDIDITLKPREATDDKPARPFVDKKFPPKLCRQVFESFTTQHSAKSLDRIPLAYDGSRVAYTTKRLPLKEHEQTFEVSFAEGGGPKFRIFIIKIKEAAQIDMSTLNKYIAGDCADENMSLCALRVLDTVLYQDLVKTHVKVGRSFFNSADKRSLGEGIDLWRGIFQSVKAGMGKLYVNTDVANTAFLIEAPVVDFACAVLQLRDPSELNSQCTPEMMNQINRLLKGATLSMNHRGQGNNKFKSKGLSDRGADKINFKIIDPKTNVEKDVTVAAYLQQRYNVRLRFPYLPCIEFGKENYLPMELCSLAPGQHYKKKLNEQQTAEMIKHACQKPKQRQEMIQRNFDDSGYDNSVFMKNFNFKISNRMSRIEARQLPPPEVLYNKASRESKLCPRDGAWNMRDKVVWKGTSLTSWGVVVLMDQRRASQQTVQNFLRTLITTCKNTGLDIVNQRPNIIYANSMGNISQQLSSAFKEVGNTNKMFPQLLLCILPNTSPVLYGKIKKTAYTELGVHTQCMIGKHITKPNPQYCANLCLKMNVKLGGISSTLTTSSLPKISSVPTIVFGADVTHPGVGESERPSIAAVVASMDPAFTRYKAVLAQQHTRLEIIQNLTGIVRDQLIAFYKSTNCKPARIVFYRDGVSDGQFAEVMSSEVQAISDACELLEKGYSPKITFIIVQKRHRAKFFPTDQGSSDRSGNCAPGTVVDTTIVSPAVYDFYLQSHSGIQGTSKSTHYIVLKDQNGFTPDELQSLTYNMCYLYAICTRSVSIVPCVYYAHRVAFRARSHTKDVWGSMDTGSVYSDNQTSAENVPIFDSKLLPVHDKLKQSMYFM</sequence>
<dbReference type="SMART" id="SM00949">
    <property type="entry name" value="PAZ"/>
    <property type="match status" value="1"/>
</dbReference>
<dbReference type="CDD" id="cd02846">
    <property type="entry name" value="PAZ_argonaute_like"/>
    <property type="match status" value="1"/>
</dbReference>
<dbReference type="Pfam" id="PF02170">
    <property type="entry name" value="PAZ"/>
    <property type="match status" value="1"/>
</dbReference>
<dbReference type="InterPro" id="IPR003165">
    <property type="entry name" value="Piwi"/>
</dbReference>
<comment type="similarity">
    <text evidence="1">Belongs to the argonaute family.</text>
</comment>
<feature type="domain" description="Piwi" evidence="3">
    <location>
        <begin position="530"/>
        <end position="831"/>
    </location>
</feature>
<accession>A0A2T9Y9B1</accession>
<dbReference type="InterPro" id="IPR032473">
    <property type="entry name" value="Argonaute_Mid_dom"/>
</dbReference>
<dbReference type="InterPro" id="IPR032474">
    <property type="entry name" value="Argonaute_N"/>
</dbReference>
<comment type="caution">
    <text evidence="4">The sequence shown here is derived from an EMBL/GenBank/DDBJ whole genome shotgun (WGS) entry which is preliminary data.</text>
</comment>
<dbReference type="CDD" id="cd04657">
    <property type="entry name" value="Piwi_ago-like"/>
    <property type="match status" value="1"/>
</dbReference>
<protein>
    <recommendedName>
        <fullName evidence="6">Piwi domain-containing protein</fullName>
    </recommendedName>
</protein>
<dbReference type="PROSITE" id="PS50821">
    <property type="entry name" value="PAZ"/>
    <property type="match status" value="1"/>
</dbReference>
<proteinExistence type="inferred from homology"/>
<dbReference type="InterPro" id="IPR014811">
    <property type="entry name" value="ArgoL1"/>
</dbReference>
<dbReference type="Pfam" id="PF16488">
    <property type="entry name" value="ArgoL2"/>
    <property type="match status" value="1"/>
</dbReference>
<dbReference type="InterPro" id="IPR045246">
    <property type="entry name" value="Piwi_ago-like"/>
</dbReference>
<dbReference type="SUPFAM" id="SSF53098">
    <property type="entry name" value="Ribonuclease H-like"/>
    <property type="match status" value="1"/>
</dbReference>
<dbReference type="Gene3D" id="3.30.420.10">
    <property type="entry name" value="Ribonuclease H-like superfamily/Ribonuclease H"/>
    <property type="match status" value="1"/>
</dbReference>
<dbReference type="InterPro" id="IPR036397">
    <property type="entry name" value="RNaseH_sf"/>
</dbReference>
<dbReference type="PROSITE" id="PS50822">
    <property type="entry name" value="PIWI"/>
    <property type="match status" value="1"/>
</dbReference>
<dbReference type="SMART" id="SM00950">
    <property type="entry name" value="Piwi"/>
    <property type="match status" value="1"/>
</dbReference>
<dbReference type="AlphaFoldDB" id="A0A2T9Y9B1"/>
<dbReference type="SUPFAM" id="SSF101690">
    <property type="entry name" value="PAZ domain"/>
    <property type="match status" value="1"/>
</dbReference>